<dbReference type="GO" id="GO:0000981">
    <property type="term" value="F:DNA-binding transcription factor activity, RNA polymerase II-specific"/>
    <property type="evidence" value="ECO:0007669"/>
    <property type="project" value="TreeGrafter"/>
</dbReference>
<keyword evidence="2" id="KW-0479">Metal-binding</keyword>
<accession>A0A2P4ZL30</accession>
<evidence type="ECO:0000256" key="2">
    <source>
        <dbReference type="ARBA" id="ARBA00022723"/>
    </source>
</evidence>
<dbReference type="PANTHER" id="PTHR47782:SF12">
    <property type="entry name" value="ZN(II)2CYS6 TRANSCRIPTION FACTOR (EUROFUNG)"/>
    <property type="match status" value="1"/>
</dbReference>
<comment type="subcellular location">
    <subcellularLocation>
        <location evidence="1">Nucleus</location>
    </subcellularLocation>
</comment>
<keyword evidence="6" id="KW-0804">Transcription</keyword>
<dbReference type="InterPro" id="IPR052202">
    <property type="entry name" value="Yeast_MetPath_Reg"/>
</dbReference>
<gene>
    <name evidence="9" type="ORF">TGAM01_v206083</name>
</gene>
<sequence length="355" mass="39928">MRMAVEIGLHCTPEASDASGGAKDERNRVFWTIYAIEITLAYNLGRPPSIGEDHIISGLPQPTNGNSNSLHYVRHRQLQSRIVAQIYGSNSSARNMPVEKRELLILDLQKSLDEWQANIPVESRDDGPYPYSYWNRLYHGTTFVLHRQSPLCPRPSVQSLERCIRSAGSYIDDVINLLRLSNIPLSWMLVQGVLFAGLTMLITARTGLHQLLSHVEVSFLIVDLQSWIRNCSICLTIMNERLKEELLSKLNSQYELLANDTLTLISSTITSQTASSCAASSVFGTNTDNNLELDQGLNIGTSYASIDFGEEYEYFDIFKDFMGQDLTQTFWNIFPNDMNLAPHTDLDEISANIPS</sequence>
<comment type="caution">
    <text evidence="9">The sequence shown here is derived from an EMBL/GenBank/DDBJ whole genome shotgun (WGS) entry which is preliminary data.</text>
</comment>
<keyword evidence="7" id="KW-0539">Nucleus</keyword>
<dbReference type="GO" id="GO:0006351">
    <property type="term" value="P:DNA-templated transcription"/>
    <property type="evidence" value="ECO:0007669"/>
    <property type="project" value="InterPro"/>
</dbReference>
<keyword evidence="10" id="KW-1185">Reference proteome</keyword>
<evidence type="ECO:0000256" key="3">
    <source>
        <dbReference type="ARBA" id="ARBA00022833"/>
    </source>
</evidence>
<dbReference type="InterPro" id="IPR007219">
    <property type="entry name" value="XnlR_reg_dom"/>
</dbReference>
<evidence type="ECO:0000313" key="10">
    <source>
        <dbReference type="Proteomes" id="UP000054821"/>
    </source>
</evidence>
<dbReference type="CDD" id="cd12148">
    <property type="entry name" value="fungal_TF_MHR"/>
    <property type="match status" value="1"/>
</dbReference>
<keyword evidence="4" id="KW-0805">Transcription regulation</keyword>
<evidence type="ECO:0000256" key="4">
    <source>
        <dbReference type="ARBA" id="ARBA00023015"/>
    </source>
</evidence>
<dbReference type="PANTHER" id="PTHR47782">
    <property type="entry name" value="ZN(II)2CYS6 TRANSCRIPTION FACTOR (EUROFUNG)-RELATED"/>
    <property type="match status" value="1"/>
</dbReference>
<dbReference type="GO" id="GO:0005634">
    <property type="term" value="C:nucleus"/>
    <property type="evidence" value="ECO:0007669"/>
    <property type="project" value="UniProtKB-SubCell"/>
</dbReference>
<dbReference type="Pfam" id="PF04082">
    <property type="entry name" value="Fungal_trans"/>
    <property type="match status" value="1"/>
</dbReference>
<evidence type="ECO:0000256" key="1">
    <source>
        <dbReference type="ARBA" id="ARBA00004123"/>
    </source>
</evidence>
<dbReference type="RefSeq" id="XP_024405456.1">
    <property type="nucleotide sequence ID" value="XM_024549794.1"/>
</dbReference>
<dbReference type="GeneID" id="36347621"/>
<evidence type="ECO:0000256" key="7">
    <source>
        <dbReference type="ARBA" id="ARBA00023242"/>
    </source>
</evidence>
<dbReference type="Proteomes" id="UP000054821">
    <property type="component" value="Unassembled WGS sequence"/>
</dbReference>
<dbReference type="GO" id="GO:0045944">
    <property type="term" value="P:positive regulation of transcription by RNA polymerase II"/>
    <property type="evidence" value="ECO:0007669"/>
    <property type="project" value="TreeGrafter"/>
</dbReference>
<dbReference type="AlphaFoldDB" id="A0A2P4ZL30"/>
<evidence type="ECO:0000256" key="5">
    <source>
        <dbReference type="ARBA" id="ARBA00023125"/>
    </source>
</evidence>
<keyword evidence="5" id="KW-0238">DNA-binding</keyword>
<protein>
    <recommendedName>
        <fullName evidence="8">Xylanolytic transcriptional activator regulatory domain-containing protein</fullName>
    </recommendedName>
</protein>
<proteinExistence type="predicted"/>
<feature type="domain" description="Xylanolytic transcriptional activator regulatory" evidence="8">
    <location>
        <begin position="1"/>
        <end position="79"/>
    </location>
</feature>
<dbReference type="EMBL" id="JPDN02000020">
    <property type="protein sequence ID" value="PON25002.1"/>
    <property type="molecule type" value="Genomic_DNA"/>
</dbReference>
<reference evidence="9 10" key="1">
    <citation type="journal article" date="2016" name="Genome Announc.">
        <title>Draft Whole-Genome Sequence of Trichoderma gamsii T6085, a Promising Biocontrol Agent of Fusarium Head Blight on Wheat.</title>
        <authorList>
            <person name="Baroncelli R."/>
            <person name="Zapparata A."/>
            <person name="Piaggeschi G."/>
            <person name="Sarrocco S."/>
            <person name="Vannacci G."/>
        </authorList>
    </citation>
    <scope>NUCLEOTIDE SEQUENCE [LARGE SCALE GENOMIC DNA]</scope>
    <source>
        <strain evidence="9 10">T6085</strain>
    </source>
</reference>
<evidence type="ECO:0000256" key="6">
    <source>
        <dbReference type="ARBA" id="ARBA00023163"/>
    </source>
</evidence>
<dbReference type="GO" id="GO:0008270">
    <property type="term" value="F:zinc ion binding"/>
    <property type="evidence" value="ECO:0007669"/>
    <property type="project" value="InterPro"/>
</dbReference>
<evidence type="ECO:0000259" key="8">
    <source>
        <dbReference type="Pfam" id="PF04082"/>
    </source>
</evidence>
<dbReference type="GO" id="GO:0043565">
    <property type="term" value="F:sequence-specific DNA binding"/>
    <property type="evidence" value="ECO:0007669"/>
    <property type="project" value="TreeGrafter"/>
</dbReference>
<name>A0A2P4ZL30_9HYPO</name>
<evidence type="ECO:0000313" key="9">
    <source>
        <dbReference type="EMBL" id="PON25002.1"/>
    </source>
</evidence>
<organism evidence="9 10">
    <name type="scientific">Trichoderma gamsii</name>
    <dbReference type="NCBI Taxonomy" id="398673"/>
    <lineage>
        <taxon>Eukaryota</taxon>
        <taxon>Fungi</taxon>
        <taxon>Dikarya</taxon>
        <taxon>Ascomycota</taxon>
        <taxon>Pezizomycotina</taxon>
        <taxon>Sordariomycetes</taxon>
        <taxon>Hypocreomycetidae</taxon>
        <taxon>Hypocreales</taxon>
        <taxon>Hypocreaceae</taxon>
        <taxon>Trichoderma</taxon>
    </lineage>
</organism>
<keyword evidence="3" id="KW-0862">Zinc</keyword>